<dbReference type="NCBIfam" id="TIGR01790">
    <property type="entry name" value="carotene-cycl"/>
    <property type="match status" value="1"/>
</dbReference>
<evidence type="ECO:0000313" key="2">
    <source>
        <dbReference type="EMBL" id="EGV19657.1"/>
    </source>
</evidence>
<organism evidence="2 3">
    <name type="scientific">Thiocapsa marina 5811</name>
    <dbReference type="NCBI Taxonomy" id="768671"/>
    <lineage>
        <taxon>Bacteria</taxon>
        <taxon>Pseudomonadati</taxon>
        <taxon>Pseudomonadota</taxon>
        <taxon>Gammaproteobacteria</taxon>
        <taxon>Chromatiales</taxon>
        <taxon>Chromatiaceae</taxon>
        <taxon>Thiocapsa</taxon>
    </lineage>
</organism>
<dbReference type="InterPro" id="IPR036188">
    <property type="entry name" value="FAD/NAD-bd_sf"/>
</dbReference>
<dbReference type="AlphaFoldDB" id="F9U7M7"/>
<dbReference type="STRING" id="768671.ThimaDRAFT_1103"/>
<dbReference type="eggNOG" id="COG0644">
    <property type="taxonomic scope" value="Bacteria"/>
</dbReference>
<dbReference type="GO" id="GO:0045436">
    <property type="term" value="F:lycopene beta cyclase activity"/>
    <property type="evidence" value="ECO:0007669"/>
    <property type="project" value="InterPro"/>
</dbReference>
<dbReference type="InterPro" id="IPR010108">
    <property type="entry name" value="Lycopene_cyclase_b/e"/>
</dbReference>
<accession>F9U7M7</accession>
<dbReference type="SUPFAM" id="SSF51905">
    <property type="entry name" value="FAD/NAD(P)-binding domain"/>
    <property type="match status" value="1"/>
</dbReference>
<dbReference type="GO" id="GO:0016705">
    <property type="term" value="F:oxidoreductase activity, acting on paired donors, with incorporation or reduction of molecular oxygen"/>
    <property type="evidence" value="ECO:0007669"/>
    <property type="project" value="InterPro"/>
</dbReference>
<gene>
    <name evidence="2" type="ORF">ThimaDRAFT_1103</name>
</gene>
<evidence type="ECO:0000256" key="1">
    <source>
        <dbReference type="ARBA" id="ARBA00006599"/>
    </source>
</evidence>
<evidence type="ECO:0000313" key="3">
    <source>
        <dbReference type="Proteomes" id="UP000005459"/>
    </source>
</evidence>
<dbReference type="OrthoDB" id="5793379at2"/>
<sequence length="390" mass="44389">MTTQEQPWADADYLLVGGGLQNALILMALARRRPDASIILLEREAEIGGNHIWSFQARDLPESAFDWAAPLIEYEWPGYQLFFKESSRWVKGAYRSLTSDHLDRVVRAVADTSSRIELRFEVEVRRVQAEAVELADGSRLRGRVVIDARGPEQGGHSPGGGYQKFVGLECRLSRPAPTAVPILMDSRCRQRDGFRFFYILPFAADRVLIEDTYFSNCPDLDVDAIKASILAEAPDLGLEVDAVLRTEVGVLPMPALSTLHPKSRGPIVAGYAGGWYNPSTGYSLAAASRLAEHLSKTPFDDLFGRDWRRLTRDLRFQSIFLAALNLLMFRWFHDDKRRRLMERFYLLPDAVIHRFFAMETTLVDWWRIMYVGAPWTPKGWGRRARTPEQP</sequence>
<dbReference type="EMBL" id="AFWV01000003">
    <property type="protein sequence ID" value="EGV19657.1"/>
    <property type="molecule type" value="Genomic_DNA"/>
</dbReference>
<comment type="similarity">
    <text evidence="1">Belongs to the lycopene cyclase family.</text>
</comment>
<protein>
    <submittedName>
        <fullName evidence="2">Lycopene cyclase</fullName>
    </submittedName>
</protein>
<dbReference type="GO" id="GO:0016117">
    <property type="term" value="P:carotenoid biosynthetic process"/>
    <property type="evidence" value="ECO:0007669"/>
    <property type="project" value="InterPro"/>
</dbReference>
<proteinExistence type="inferred from homology"/>
<name>F9U7M7_9GAMM</name>
<dbReference type="Proteomes" id="UP000005459">
    <property type="component" value="Unassembled WGS sequence"/>
</dbReference>
<dbReference type="InterPro" id="IPR008461">
    <property type="entry name" value="CrtY"/>
</dbReference>
<dbReference type="NCBIfam" id="TIGR01789">
    <property type="entry name" value="lycopene_cycl"/>
    <property type="match status" value="1"/>
</dbReference>
<keyword evidence="3" id="KW-1185">Reference proteome</keyword>
<dbReference type="RefSeq" id="WP_007191980.1">
    <property type="nucleotide sequence ID" value="NZ_AFWV01000003.1"/>
</dbReference>
<reference evidence="2 3" key="1">
    <citation type="submission" date="2011-06" db="EMBL/GenBank/DDBJ databases">
        <title>The draft genome of Thiocapsa marina 5811.</title>
        <authorList>
            <consortium name="US DOE Joint Genome Institute (JGI-PGF)"/>
            <person name="Lucas S."/>
            <person name="Han J."/>
            <person name="Cheng J.-F."/>
            <person name="Goodwin L."/>
            <person name="Pitluck S."/>
            <person name="Peters L."/>
            <person name="Land M.L."/>
            <person name="Hauser L."/>
            <person name="Vogl K."/>
            <person name="Liu Z."/>
            <person name="Imhoff J."/>
            <person name="Thiel V."/>
            <person name="Frigaard N.-U."/>
            <person name="Bryant D."/>
            <person name="Woyke T.J."/>
        </authorList>
    </citation>
    <scope>NUCLEOTIDE SEQUENCE [LARGE SCALE GENOMIC DNA]</scope>
    <source>
        <strain evidence="2 3">5811</strain>
    </source>
</reference>
<dbReference type="Pfam" id="PF05834">
    <property type="entry name" value="Lycopene_cycl"/>
    <property type="match status" value="1"/>
</dbReference>